<sequence>ALAFACGVLTMVLFFPMLVAGALLYTRAEAVFQDDPDGARPLYVWSWLSITVAPVVLALAAFAVMRIVTT</sequence>
<dbReference type="EMBL" id="JBHTIR010000837">
    <property type="protein sequence ID" value="MFD0851848.1"/>
    <property type="molecule type" value="Genomic_DNA"/>
</dbReference>
<gene>
    <name evidence="2" type="ORF">ACFQ07_06430</name>
</gene>
<reference evidence="3" key="1">
    <citation type="journal article" date="2019" name="Int. J. Syst. Evol. Microbiol.">
        <title>The Global Catalogue of Microorganisms (GCM) 10K type strain sequencing project: providing services to taxonomists for standard genome sequencing and annotation.</title>
        <authorList>
            <consortium name="The Broad Institute Genomics Platform"/>
            <consortium name="The Broad Institute Genome Sequencing Center for Infectious Disease"/>
            <person name="Wu L."/>
            <person name="Ma J."/>
        </authorList>
    </citation>
    <scope>NUCLEOTIDE SEQUENCE [LARGE SCALE GENOMIC DNA]</scope>
    <source>
        <strain evidence="3">JCM 31696</strain>
    </source>
</reference>
<evidence type="ECO:0000313" key="3">
    <source>
        <dbReference type="Proteomes" id="UP001597083"/>
    </source>
</evidence>
<evidence type="ECO:0000313" key="2">
    <source>
        <dbReference type="EMBL" id="MFD0851848.1"/>
    </source>
</evidence>
<name>A0ABW3CBI3_9ACTN</name>
<dbReference type="Proteomes" id="UP001597083">
    <property type="component" value="Unassembled WGS sequence"/>
</dbReference>
<keyword evidence="3" id="KW-1185">Reference proteome</keyword>
<feature type="non-terminal residue" evidence="2">
    <location>
        <position position="1"/>
    </location>
</feature>
<organism evidence="2 3">
    <name type="scientific">Actinomadura adrarensis</name>
    <dbReference type="NCBI Taxonomy" id="1819600"/>
    <lineage>
        <taxon>Bacteria</taxon>
        <taxon>Bacillati</taxon>
        <taxon>Actinomycetota</taxon>
        <taxon>Actinomycetes</taxon>
        <taxon>Streptosporangiales</taxon>
        <taxon>Thermomonosporaceae</taxon>
        <taxon>Actinomadura</taxon>
    </lineage>
</organism>
<proteinExistence type="predicted"/>
<keyword evidence="1" id="KW-1133">Transmembrane helix</keyword>
<feature type="transmembrane region" description="Helical" evidence="1">
    <location>
        <begin position="45"/>
        <end position="68"/>
    </location>
</feature>
<keyword evidence="1" id="KW-0472">Membrane</keyword>
<comment type="caution">
    <text evidence="2">The sequence shown here is derived from an EMBL/GenBank/DDBJ whole genome shotgun (WGS) entry which is preliminary data.</text>
</comment>
<evidence type="ECO:0000256" key="1">
    <source>
        <dbReference type="SAM" id="Phobius"/>
    </source>
</evidence>
<keyword evidence="1" id="KW-0812">Transmembrane</keyword>
<protein>
    <submittedName>
        <fullName evidence="2">Uncharacterized protein</fullName>
    </submittedName>
</protein>
<accession>A0ABW3CBI3</accession>